<evidence type="ECO:0000313" key="1">
    <source>
        <dbReference type="EMBL" id="ADL57902.1"/>
    </source>
</evidence>
<organism evidence="1 2">
    <name type="scientific">Methanothermobacter marburgensis (strain ATCC BAA-927 / DSM 2133 / JCM 14651 / NBRC 100331 / OCM 82 / Marburg)</name>
    <name type="common">Methanobacterium thermoautotrophicum</name>
    <dbReference type="NCBI Taxonomy" id="79929"/>
    <lineage>
        <taxon>Archaea</taxon>
        <taxon>Methanobacteriati</taxon>
        <taxon>Methanobacteriota</taxon>
        <taxon>Methanomada group</taxon>
        <taxon>Methanobacteria</taxon>
        <taxon>Methanobacteriales</taxon>
        <taxon>Methanobacteriaceae</taxon>
        <taxon>Methanothermobacter</taxon>
    </lineage>
</organism>
<dbReference type="InterPro" id="IPR004155">
    <property type="entry name" value="PBS_lyase_HEAT"/>
</dbReference>
<dbReference type="GeneID" id="77399075"/>
<dbReference type="SUPFAM" id="SSF48371">
    <property type="entry name" value="ARM repeat"/>
    <property type="match status" value="1"/>
</dbReference>
<evidence type="ECO:0000313" key="2">
    <source>
        <dbReference type="Proteomes" id="UP000000345"/>
    </source>
</evidence>
<dbReference type="EMBL" id="CP001710">
    <property type="protein sequence ID" value="ADL57902.1"/>
    <property type="molecule type" value="Genomic_DNA"/>
</dbReference>
<dbReference type="Proteomes" id="UP000000345">
    <property type="component" value="Chromosome"/>
</dbReference>
<dbReference type="HOGENOM" id="CLU_609189_0_0_2"/>
<dbReference type="Gene3D" id="1.25.10.10">
    <property type="entry name" value="Leucine-rich Repeat Variant"/>
    <property type="match status" value="2"/>
</dbReference>
<gene>
    <name evidence="1" type="ordered locus">MTBMA_c02940</name>
</gene>
<dbReference type="PANTHER" id="PTHR12697">
    <property type="entry name" value="PBS LYASE HEAT-LIKE PROTEIN"/>
    <property type="match status" value="1"/>
</dbReference>
<dbReference type="KEGG" id="mmg:MTBMA_c02940"/>
<dbReference type="GO" id="GO:0016491">
    <property type="term" value="F:oxidoreductase activity"/>
    <property type="evidence" value="ECO:0007669"/>
    <property type="project" value="TreeGrafter"/>
</dbReference>
<dbReference type="AlphaFoldDB" id="D9PUK4"/>
<dbReference type="SMART" id="SM00567">
    <property type="entry name" value="EZ_HEAT"/>
    <property type="match status" value="8"/>
</dbReference>
<reference evidence="1 2" key="2">
    <citation type="journal article" date="2010" name="J. Bacteriol.">
        <title>Complete genome sequence of Methanothermobacter marburgensis, a methanoarchaeon model organism.</title>
        <authorList>
            <person name="Liesegang H."/>
            <person name="Kaster A.K."/>
            <person name="Wiezer A."/>
            <person name="Goenrich M."/>
            <person name="Wollherr A."/>
            <person name="Seedorf H."/>
            <person name="Gottschalk G."/>
            <person name="Thauer R.K."/>
        </authorList>
    </citation>
    <scope>NUCLEOTIDE SEQUENCE [LARGE SCALE GENOMIC DNA]</scope>
    <source>
        <strain evidence="2">ATCC BAA-927 / DSM 2133 / JCM 14651 / NBRC 100331 / OCM 82 / Marburg</strain>
    </source>
</reference>
<accession>D9PUK4</accession>
<name>D9PUK4_METTM</name>
<sequence>MYALIRDSIHYGGFFIFLDIEKLLKEGDVQSLMEALESDDYTVRLDAALALEELADERSVTALIDALRYEEWQRDYPILGGVRAAAARALGNIGDPSAIEPLIGSLEDPDIDVRISVLKSLSRFGDKRSVDAVEGYLNDPIEDVRKNALITLAELDPKRGLKKALAALNDRSWVVRKAAARVIRNLGDERCLEVLTDKLNDPDMEVRRQIVLAVVNLGETAVEPLLEKLSDPSWQTRAVLVEALGEIGSKRAVPYLKRMVSGRKRDKNRYVRGKVAEALGLIGDPDALESLIEALNDPYLFVRRKARAAIDLIDVEPYLERFDNGEISFRYPIFWDLLEVKDGEKLIKASCKEHGLKISVKRKEAVGVTAEEFSDILIDVLSMRGLFNITRGSVTVDSEHGCMVTGETKKYRIVAFIFKKKGYIYYIYFKGPVENITESYKYIRVLINTLHVEI</sequence>
<dbReference type="Pfam" id="PF13646">
    <property type="entry name" value="HEAT_2"/>
    <property type="match status" value="2"/>
</dbReference>
<reference key="1">
    <citation type="submission" date="2009-08" db="EMBL/GenBank/DDBJ databases">
        <title>The genome sequence of Methanothermobacter marburgensis.</title>
        <authorList>
            <person name="Kaster A."/>
            <person name="Seedorf H."/>
            <person name="Goenrich M."/>
            <person name="Wiezer A."/>
            <person name="Liesegang H."/>
            <person name="Thauer R."/>
            <person name="Gottschalk G."/>
        </authorList>
    </citation>
    <scope>NUCLEOTIDE SEQUENCE</scope>
    <source>
        <strain>Marburg</strain>
    </source>
</reference>
<dbReference type="InterPro" id="IPR011989">
    <property type="entry name" value="ARM-like"/>
</dbReference>
<dbReference type="Pfam" id="PF03130">
    <property type="entry name" value="HEAT_PBS"/>
    <property type="match status" value="2"/>
</dbReference>
<proteinExistence type="predicted"/>
<dbReference type="InterPro" id="IPR016024">
    <property type="entry name" value="ARM-type_fold"/>
</dbReference>
<dbReference type="PANTHER" id="PTHR12697:SF5">
    <property type="entry name" value="DEOXYHYPUSINE HYDROXYLASE"/>
    <property type="match status" value="1"/>
</dbReference>
<dbReference type="STRING" id="79929.MTBMA_c02940"/>
<keyword evidence="2" id="KW-1185">Reference proteome</keyword>
<dbReference type="GeneID" id="9704000"/>
<dbReference type="RefSeq" id="WP_013295129.1">
    <property type="nucleotide sequence ID" value="NC_014408.1"/>
</dbReference>
<dbReference type="PaxDb" id="79929-MTBMA_c02940"/>
<evidence type="ECO:0008006" key="3">
    <source>
        <dbReference type="Google" id="ProtNLM"/>
    </source>
</evidence>
<protein>
    <recommendedName>
        <fullName evidence="3">HEAT repeat domain-containing protein</fullName>
    </recommendedName>
</protein>
<dbReference type="OrthoDB" id="10495at2157"/>